<keyword evidence="11" id="KW-1185">Reference proteome</keyword>
<keyword evidence="8" id="KW-0378">Hydrolase</keyword>
<dbReference type="SUPFAM" id="SSF48619">
    <property type="entry name" value="Phospholipase A2, PLA2"/>
    <property type="match status" value="1"/>
</dbReference>
<proteinExistence type="inferred from homology"/>
<evidence type="ECO:0000256" key="5">
    <source>
        <dbReference type="PIRSR" id="PIRSR601211-2"/>
    </source>
</evidence>
<dbReference type="Pfam" id="PF00068">
    <property type="entry name" value="Phospholip_A2_1"/>
    <property type="match status" value="1"/>
</dbReference>
<dbReference type="OMA" id="RDACECD"/>
<keyword evidence="3 6" id="KW-1015">Disulfide bond</keyword>
<feature type="disulfide bond" evidence="6">
    <location>
        <begin position="67"/>
        <end position="138"/>
    </location>
</feature>
<keyword evidence="2 8" id="KW-0964">Secreted</keyword>
<dbReference type="PROSITE" id="PS00119">
    <property type="entry name" value="PA2_ASP"/>
    <property type="match status" value="1"/>
</dbReference>
<name>A0A8B7YJR2_ACAPL</name>
<feature type="binding site" evidence="5">
    <location>
        <position position="72"/>
    </location>
    <ligand>
        <name>Ca(2+)</name>
        <dbReference type="ChEBI" id="CHEBI:29108"/>
    </ligand>
</feature>
<keyword evidence="8" id="KW-0443">Lipid metabolism</keyword>
<evidence type="ECO:0000256" key="6">
    <source>
        <dbReference type="PIRSR" id="PIRSR601211-3"/>
    </source>
</evidence>
<evidence type="ECO:0000256" key="2">
    <source>
        <dbReference type="ARBA" id="ARBA00022525"/>
    </source>
</evidence>
<reference evidence="12" key="1">
    <citation type="submission" date="2025-08" db="UniProtKB">
        <authorList>
            <consortium name="RefSeq"/>
        </authorList>
    </citation>
    <scope>IDENTIFICATION</scope>
</reference>
<evidence type="ECO:0000256" key="8">
    <source>
        <dbReference type="RuleBase" id="RU361236"/>
    </source>
</evidence>
<evidence type="ECO:0000256" key="3">
    <source>
        <dbReference type="ARBA" id="ARBA00023157"/>
    </source>
</evidence>
<dbReference type="PANTHER" id="PTHR11716:SF100">
    <property type="entry name" value="PHOSPHOLIPASE A2"/>
    <property type="match status" value="1"/>
</dbReference>
<dbReference type="RefSeq" id="XP_022091806.1">
    <property type="nucleotide sequence ID" value="XM_022236114.1"/>
</dbReference>
<dbReference type="EC" id="3.1.1.4" evidence="8"/>
<keyword evidence="5 8" id="KW-0106">Calcium</keyword>
<dbReference type="Proteomes" id="UP000694845">
    <property type="component" value="Unplaced"/>
</dbReference>
<dbReference type="CDD" id="cd00125">
    <property type="entry name" value="PLA2c"/>
    <property type="match status" value="1"/>
</dbReference>
<dbReference type="InterPro" id="IPR001211">
    <property type="entry name" value="PLA2"/>
</dbReference>
<dbReference type="PROSITE" id="PS00118">
    <property type="entry name" value="PA2_HIS"/>
    <property type="match status" value="1"/>
</dbReference>
<protein>
    <recommendedName>
        <fullName evidence="8">Phospholipase A2</fullName>
        <ecNumber evidence="8">3.1.1.4</ecNumber>
    </recommendedName>
</protein>
<evidence type="ECO:0000259" key="10">
    <source>
        <dbReference type="SMART" id="SM00085"/>
    </source>
</evidence>
<dbReference type="InterPro" id="IPR033113">
    <property type="entry name" value="PLA2_histidine"/>
</dbReference>
<comment type="similarity">
    <text evidence="7">Belongs to the phospholipase A2 family.</text>
</comment>
<dbReference type="KEGG" id="aplc:110979926"/>
<evidence type="ECO:0000313" key="11">
    <source>
        <dbReference type="Proteomes" id="UP000694845"/>
    </source>
</evidence>
<dbReference type="InterPro" id="IPR036444">
    <property type="entry name" value="PLipase_A2_dom_sf"/>
</dbReference>
<comment type="subcellular location">
    <subcellularLocation>
        <location evidence="1 8">Secreted</location>
    </subcellularLocation>
</comment>
<feature type="binding site" evidence="5">
    <location>
        <position position="55"/>
    </location>
    <ligand>
        <name>Ca(2+)</name>
        <dbReference type="ChEBI" id="CHEBI:29108"/>
    </ligand>
</feature>
<evidence type="ECO:0000256" key="1">
    <source>
        <dbReference type="ARBA" id="ARBA00004613"/>
    </source>
</evidence>
<dbReference type="GO" id="GO:0005509">
    <property type="term" value="F:calcium ion binding"/>
    <property type="evidence" value="ECO:0007669"/>
    <property type="project" value="InterPro"/>
</dbReference>
<evidence type="ECO:0000256" key="9">
    <source>
        <dbReference type="SAM" id="SignalP"/>
    </source>
</evidence>
<dbReference type="PANTHER" id="PTHR11716">
    <property type="entry name" value="PHOSPHOLIPASE A2 FAMILY MEMBER"/>
    <property type="match status" value="1"/>
</dbReference>
<dbReference type="Gene3D" id="1.20.90.10">
    <property type="entry name" value="Phospholipase A2 domain"/>
    <property type="match status" value="1"/>
</dbReference>
<evidence type="ECO:0000313" key="12">
    <source>
        <dbReference type="RefSeq" id="XP_022091806.1"/>
    </source>
</evidence>
<accession>A0A8B7YJR2</accession>
<feature type="disulfide bond" evidence="6">
    <location>
        <begin position="74"/>
        <end position="131"/>
    </location>
</feature>
<dbReference type="GO" id="GO:0050482">
    <property type="term" value="P:arachidonate secretion"/>
    <property type="evidence" value="ECO:0007669"/>
    <property type="project" value="InterPro"/>
</dbReference>
<dbReference type="GO" id="GO:0006644">
    <property type="term" value="P:phospholipid metabolic process"/>
    <property type="evidence" value="ECO:0007669"/>
    <property type="project" value="InterPro"/>
</dbReference>
<evidence type="ECO:0000256" key="7">
    <source>
        <dbReference type="RuleBase" id="RU003654"/>
    </source>
</evidence>
<dbReference type="PRINTS" id="PR00389">
    <property type="entry name" value="PHPHLIPASEA2"/>
</dbReference>
<feature type="active site" evidence="4">
    <location>
        <position position="71"/>
    </location>
</feature>
<dbReference type="GO" id="GO:0005543">
    <property type="term" value="F:phospholipid binding"/>
    <property type="evidence" value="ECO:0007669"/>
    <property type="project" value="TreeGrafter"/>
</dbReference>
<feature type="disulfide bond" evidence="6">
    <location>
        <begin position="109"/>
        <end position="129"/>
    </location>
</feature>
<keyword evidence="9" id="KW-0732">Signal</keyword>
<comment type="catalytic activity">
    <reaction evidence="8">
        <text>a 1,2-diacyl-sn-glycero-3-phosphocholine + H2O = a 1-acyl-sn-glycero-3-phosphocholine + a fatty acid + H(+)</text>
        <dbReference type="Rhea" id="RHEA:15801"/>
        <dbReference type="ChEBI" id="CHEBI:15377"/>
        <dbReference type="ChEBI" id="CHEBI:15378"/>
        <dbReference type="ChEBI" id="CHEBI:28868"/>
        <dbReference type="ChEBI" id="CHEBI:57643"/>
        <dbReference type="ChEBI" id="CHEBI:58168"/>
        <dbReference type="EC" id="3.1.1.4"/>
    </reaction>
</comment>
<dbReference type="GO" id="GO:0005576">
    <property type="term" value="C:extracellular region"/>
    <property type="evidence" value="ECO:0007669"/>
    <property type="project" value="UniProtKB-SubCell"/>
</dbReference>
<dbReference type="InterPro" id="IPR016090">
    <property type="entry name" value="PLA2-like_dom"/>
</dbReference>
<dbReference type="GeneID" id="110979926"/>
<keyword evidence="5" id="KW-0479">Metal-binding</keyword>
<dbReference type="InterPro" id="IPR033112">
    <property type="entry name" value="PLA2_Asp_AS"/>
</dbReference>
<feature type="domain" description="Phospholipase A2-like central" evidence="10">
    <location>
        <begin position="22"/>
        <end position="159"/>
    </location>
</feature>
<comment type="cofactor">
    <cofactor evidence="5">
        <name>Ca(2+)</name>
        <dbReference type="ChEBI" id="CHEBI:29108"/>
    </cofactor>
    <text evidence="5">Binds 1 Ca(2+) ion per subunit.</text>
</comment>
<sequence length="160" mass="17693">MKIFLLLVAVTLVSGKQIGTSNILQFNSMNACSVGISYSQAISDYLGYGCYCGFGGSGTPVDETDKCCETHDNCYKAATSNGCSMIDRYTIEYDYQTITGSDGKCQITCKAQADYDANDQDAQCKAFMCNCDREGAECFAKKRPTFNPKYIGWSNLFCWW</sequence>
<feature type="disulfide bond" evidence="6">
    <location>
        <begin position="52"/>
        <end position="68"/>
    </location>
</feature>
<feature type="disulfide bond" evidence="6">
    <location>
        <begin position="83"/>
        <end position="124"/>
    </location>
</feature>
<gene>
    <name evidence="12" type="primary">LOC110979926</name>
</gene>
<dbReference type="GO" id="GO:0016042">
    <property type="term" value="P:lipid catabolic process"/>
    <property type="evidence" value="ECO:0007669"/>
    <property type="project" value="InterPro"/>
</dbReference>
<feature type="binding site" evidence="5">
    <location>
        <position position="53"/>
    </location>
    <ligand>
        <name>Ca(2+)</name>
        <dbReference type="ChEBI" id="CHEBI:29108"/>
    </ligand>
</feature>
<feature type="signal peptide" evidence="9">
    <location>
        <begin position="1"/>
        <end position="15"/>
    </location>
</feature>
<dbReference type="OrthoDB" id="5841574at2759"/>
<evidence type="ECO:0000256" key="4">
    <source>
        <dbReference type="PIRSR" id="PIRSR601211-1"/>
    </source>
</evidence>
<dbReference type="AlphaFoldDB" id="A0A8B7YJR2"/>
<organism evidence="11 12">
    <name type="scientific">Acanthaster planci</name>
    <name type="common">Crown-of-thorns starfish</name>
    <dbReference type="NCBI Taxonomy" id="133434"/>
    <lineage>
        <taxon>Eukaryota</taxon>
        <taxon>Metazoa</taxon>
        <taxon>Echinodermata</taxon>
        <taxon>Eleutherozoa</taxon>
        <taxon>Asterozoa</taxon>
        <taxon>Asteroidea</taxon>
        <taxon>Valvatacea</taxon>
        <taxon>Valvatida</taxon>
        <taxon>Acanthasteridae</taxon>
        <taxon>Acanthaster</taxon>
    </lineage>
</organism>
<feature type="chain" id="PRO_5034544878" description="Phospholipase A2" evidence="9">
    <location>
        <begin position="16"/>
        <end position="160"/>
    </location>
</feature>
<feature type="active site" evidence="4">
    <location>
        <position position="132"/>
    </location>
</feature>
<dbReference type="SMART" id="SM00085">
    <property type="entry name" value="PA2c"/>
    <property type="match status" value="1"/>
</dbReference>
<feature type="binding site" evidence="5">
    <location>
        <position position="51"/>
    </location>
    <ligand>
        <name>Ca(2+)</name>
        <dbReference type="ChEBI" id="CHEBI:29108"/>
    </ligand>
</feature>
<dbReference type="GO" id="GO:0047498">
    <property type="term" value="F:calcium-dependent phospholipase A2 activity"/>
    <property type="evidence" value="ECO:0007669"/>
    <property type="project" value="TreeGrafter"/>
</dbReference>